<proteinExistence type="predicted"/>
<dbReference type="InterPro" id="IPR001539">
    <property type="entry name" value="Peptidase_U32"/>
</dbReference>
<dbReference type="EMBL" id="LAZR01000003">
    <property type="protein sequence ID" value="KKO11045.1"/>
    <property type="molecule type" value="Genomic_DNA"/>
</dbReference>
<dbReference type="AlphaFoldDB" id="A0A0F9W3V6"/>
<name>A0A0F9W3V6_9ZZZZ</name>
<protein>
    <recommendedName>
        <fullName evidence="2">Peptidase U32 collagenase domain-containing protein</fullName>
    </recommendedName>
</protein>
<dbReference type="PANTHER" id="PTHR30217">
    <property type="entry name" value="PEPTIDASE U32 FAMILY"/>
    <property type="match status" value="1"/>
</dbReference>
<reference evidence="1" key="1">
    <citation type="journal article" date="2015" name="Nature">
        <title>Complex archaea that bridge the gap between prokaryotes and eukaryotes.</title>
        <authorList>
            <person name="Spang A."/>
            <person name="Saw J.H."/>
            <person name="Jorgensen S.L."/>
            <person name="Zaremba-Niedzwiedzka K."/>
            <person name="Martijn J."/>
            <person name="Lind A.E."/>
            <person name="van Eijk R."/>
            <person name="Schleper C."/>
            <person name="Guy L."/>
            <person name="Ettema T.J."/>
        </authorList>
    </citation>
    <scope>NUCLEOTIDE SEQUENCE</scope>
</reference>
<dbReference type="Pfam" id="PF01136">
    <property type="entry name" value="Peptidase_U32"/>
    <property type="match status" value="1"/>
</dbReference>
<evidence type="ECO:0000313" key="1">
    <source>
        <dbReference type="EMBL" id="KKO11045.1"/>
    </source>
</evidence>
<dbReference type="InterPro" id="IPR051454">
    <property type="entry name" value="RNA/ubiquinone_mod_enzymes"/>
</dbReference>
<accession>A0A0F9W3V6</accession>
<evidence type="ECO:0008006" key="2">
    <source>
        <dbReference type="Google" id="ProtNLM"/>
    </source>
</evidence>
<sequence>MRLSVGPAPSSWGAEKLGGLYRDLARSPADDVYLGETVCPDRSCFSDGWAGRIGEDLARAGKTVYASSLILVRDDKHRRAFRHLAQQVGRIEINSAAFLGLAREYPAIGGAFLNVYNSVAARILAEAMIERIVLPCELGLESIISITKQFDVATEVVVHGHIPIATSNMCPTARCFGWDDRNCREVCRQHPDGIVLEAGDRPMFRIEGLQTLSAATYCLVEYLGELEQAGVDTVRILPQRGQAARVVWVYRDVLDRRREPRDALEELKALSPTGLCNGWFLGKAGWVYESPN</sequence>
<gene>
    <name evidence="1" type="ORF">LCGC14_0015200</name>
</gene>
<dbReference type="PANTHER" id="PTHR30217:SF11">
    <property type="entry name" value="UBIQUINONE BIOSYNTHESIS PROTEIN UBIV"/>
    <property type="match status" value="1"/>
</dbReference>
<comment type="caution">
    <text evidence="1">The sequence shown here is derived from an EMBL/GenBank/DDBJ whole genome shotgun (WGS) entry which is preliminary data.</text>
</comment>
<organism evidence="1">
    <name type="scientific">marine sediment metagenome</name>
    <dbReference type="NCBI Taxonomy" id="412755"/>
    <lineage>
        <taxon>unclassified sequences</taxon>
        <taxon>metagenomes</taxon>
        <taxon>ecological metagenomes</taxon>
    </lineage>
</organism>